<evidence type="ECO:0000313" key="8">
    <source>
        <dbReference type="Proteomes" id="UP000494206"/>
    </source>
</evidence>
<sequence>MCAVAMRNYSLLLLFEILPVLFNRIDAIDTFCGQLEVFNEQRFGDGAVTVSSQTTSDLKQCLDVCCAIPNCDGVTFEGITNPEFDDANCLLVSCEPRCHLNAPNRHSAGVLSVLVHREKKEVTTTTEIPITTNHHPVGRSLTPFWVLAVAISVAAMCIGLNVTLCLVYCCYCRRKKRSQKAHISTVVGGPTLHAYNPTV</sequence>
<proteinExistence type="predicted"/>
<organism evidence="7 8">
    <name type="scientific">Caenorhabditis bovis</name>
    <dbReference type="NCBI Taxonomy" id="2654633"/>
    <lineage>
        <taxon>Eukaryota</taxon>
        <taxon>Metazoa</taxon>
        <taxon>Ecdysozoa</taxon>
        <taxon>Nematoda</taxon>
        <taxon>Chromadorea</taxon>
        <taxon>Rhabditida</taxon>
        <taxon>Rhabditina</taxon>
        <taxon>Rhabditomorpha</taxon>
        <taxon>Rhabditoidea</taxon>
        <taxon>Rhabditidae</taxon>
        <taxon>Peloderinae</taxon>
        <taxon>Caenorhabditis</taxon>
    </lineage>
</organism>
<keyword evidence="2 4" id="KW-0472">Membrane</keyword>
<feature type="chain" id="PRO_5035918110" description="MANSC domain-containing protein" evidence="5">
    <location>
        <begin position="28"/>
        <end position="199"/>
    </location>
</feature>
<keyword evidence="4" id="KW-0812">Transmembrane</keyword>
<keyword evidence="4" id="KW-1133">Transmembrane helix</keyword>
<gene>
    <name evidence="7" type="ORF">CBOVIS_LOCUS9303</name>
</gene>
<dbReference type="Proteomes" id="UP000494206">
    <property type="component" value="Unassembled WGS sequence"/>
</dbReference>
<evidence type="ECO:0000256" key="2">
    <source>
        <dbReference type="ARBA" id="ARBA00023136"/>
    </source>
</evidence>
<name>A0A8S1F6A2_9PELO</name>
<dbReference type="GO" id="GO:0016020">
    <property type="term" value="C:membrane"/>
    <property type="evidence" value="ECO:0007669"/>
    <property type="project" value="UniProtKB-SubCell"/>
</dbReference>
<dbReference type="InterPro" id="IPR013980">
    <property type="entry name" value="MANSC_dom"/>
</dbReference>
<protein>
    <recommendedName>
        <fullName evidence="6">MANSC domain-containing protein</fullName>
    </recommendedName>
</protein>
<feature type="transmembrane region" description="Helical" evidence="4">
    <location>
        <begin position="144"/>
        <end position="171"/>
    </location>
</feature>
<reference evidence="7 8" key="1">
    <citation type="submission" date="2020-04" db="EMBL/GenBank/DDBJ databases">
        <authorList>
            <person name="Laetsch R D."/>
            <person name="Stevens L."/>
            <person name="Kumar S."/>
            <person name="Blaxter L. M."/>
        </authorList>
    </citation>
    <scope>NUCLEOTIDE SEQUENCE [LARGE SCALE GENOMIC DNA]</scope>
</reference>
<comment type="subcellular location">
    <subcellularLocation>
        <location evidence="1">Membrane</location>
    </subcellularLocation>
</comment>
<evidence type="ECO:0000313" key="7">
    <source>
        <dbReference type="EMBL" id="CAB3407362.1"/>
    </source>
</evidence>
<keyword evidence="5" id="KW-0732">Signal</keyword>
<keyword evidence="8" id="KW-1185">Reference proteome</keyword>
<evidence type="ECO:0000256" key="5">
    <source>
        <dbReference type="SAM" id="SignalP"/>
    </source>
</evidence>
<feature type="domain" description="MANSC" evidence="6">
    <location>
        <begin position="43"/>
        <end position="97"/>
    </location>
</feature>
<keyword evidence="3" id="KW-0325">Glycoprotein</keyword>
<evidence type="ECO:0000259" key="6">
    <source>
        <dbReference type="Pfam" id="PF07502"/>
    </source>
</evidence>
<dbReference type="EMBL" id="CADEPM010000006">
    <property type="protein sequence ID" value="CAB3407362.1"/>
    <property type="molecule type" value="Genomic_DNA"/>
</dbReference>
<accession>A0A8S1F6A2</accession>
<dbReference type="Pfam" id="PF07502">
    <property type="entry name" value="MANEC"/>
    <property type="match status" value="1"/>
</dbReference>
<evidence type="ECO:0000256" key="4">
    <source>
        <dbReference type="SAM" id="Phobius"/>
    </source>
</evidence>
<feature type="signal peptide" evidence="5">
    <location>
        <begin position="1"/>
        <end position="27"/>
    </location>
</feature>
<comment type="caution">
    <text evidence="7">The sequence shown here is derived from an EMBL/GenBank/DDBJ whole genome shotgun (WGS) entry which is preliminary data.</text>
</comment>
<dbReference type="AlphaFoldDB" id="A0A8S1F6A2"/>
<dbReference type="OrthoDB" id="5844878at2759"/>
<evidence type="ECO:0000256" key="3">
    <source>
        <dbReference type="ARBA" id="ARBA00023180"/>
    </source>
</evidence>
<evidence type="ECO:0000256" key="1">
    <source>
        <dbReference type="ARBA" id="ARBA00004370"/>
    </source>
</evidence>